<evidence type="ECO:0000256" key="4">
    <source>
        <dbReference type="PIRNR" id="PIRNR016477"/>
    </source>
</evidence>
<organism evidence="6 7">
    <name type="scientific">Pachysolen tannophilus NRRL Y-2460</name>
    <dbReference type="NCBI Taxonomy" id="669874"/>
    <lineage>
        <taxon>Eukaryota</taxon>
        <taxon>Fungi</taxon>
        <taxon>Dikarya</taxon>
        <taxon>Ascomycota</taxon>
        <taxon>Saccharomycotina</taxon>
        <taxon>Pichiomycetes</taxon>
        <taxon>Pachysolenaceae</taxon>
        <taxon>Pachysolen</taxon>
    </lineage>
</organism>
<evidence type="ECO:0000256" key="5">
    <source>
        <dbReference type="SAM" id="Coils"/>
    </source>
</evidence>
<dbReference type="InterPro" id="IPR009053">
    <property type="entry name" value="Prefoldin"/>
</dbReference>
<dbReference type="GO" id="GO:0005737">
    <property type="term" value="C:cytoplasm"/>
    <property type="evidence" value="ECO:0007669"/>
    <property type="project" value="EnsemblFungi"/>
</dbReference>
<protein>
    <recommendedName>
        <fullName evidence="4">Prefoldin subunit 4</fullName>
    </recommendedName>
</protein>
<gene>
    <name evidence="6" type="ORF">PACTADRAFT_32641</name>
</gene>
<dbReference type="AlphaFoldDB" id="A0A1E4TZI9"/>
<accession>A0A1E4TZI9</accession>
<feature type="coiled-coil region" evidence="5">
    <location>
        <begin position="82"/>
        <end position="116"/>
    </location>
</feature>
<dbReference type="PIRSF" id="PIRSF016477">
    <property type="entry name" value="Prefoldin_subunit_4"/>
    <property type="match status" value="1"/>
</dbReference>
<dbReference type="CDD" id="cd23165">
    <property type="entry name" value="Prefoldin_4"/>
    <property type="match status" value="1"/>
</dbReference>
<dbReference type="Proteomes" id="UP000094236">
    <property type="component" value="Unassembled WGS sequence"/>
</dbReference>
<dbReference type="PANTHER" id="PTHR21100:SF9">
    <property type="entry name" value="PREFOLDIN SUBUNIT 4"/>
    <property type="match status" value="1"/>
</dbReference>
<dbReference type="GO" id="GO:0032968">
    <property type="term" value="P:positive regulation of transcription elongation by RNA polymerase II"/>
    <property type="evidence" value="ECO:0007669"/>
    <property type="project" value="EnsemblFungi"/>
</dbReference>
<dbReference type="SUPFAM" id="SSF46579">
    <property type="entry name" value="Prefoldin"/>
    <property type="match status" value="1"/>
</dbReference>
<dbReference type="GO" id="GO:0006457">
    <property type="term" value="P:protein folding"/>
    <property type="evidence" value="ECO:0007669"/>
    <property type="project" value="UniProtKB-UniRule"/>
</dbReference>
<dbReference type="GO" id="GO:0071629">
    <property type="term" value="P:cytoplasm protein quality control by the ubiquitin-proteasome system"/>
    <property type="evidence" value="ECO:0007669"/>
    <property type="project" value="EnsemblFungi"/>
</dbReference>
<reference evidence="7" key="1">
    <citation type="submission" date="2016-05" db="EMBL/GenBank/DDBJ databases">
        <title>Comparative genomics of biotechnologically important yeasts.</title>
        <authorList>
            <consortium name="DOE Joint Genome Institute"/>
            <person name="Riley R."/>
            <person name="Haridas S."/>
            <person name="Wolfe K.H."/>
            <person name="Lopes M.R."/>
            <person name="Hittinger C.T."/>
            <person name="Goker M."/>
            <person name="Salamov A."/>
            <person name="Wisecaver J."/>
            <person name="Long T.M."/>
            <person name="Aerts A.L."/>
            <person name="Barry K."/>
            <person name="Choi C."/>
            <person name="Clum A."/>
            <person name="Coughlan A.Y."/>
            <person name="Deshpande S."/>
            <person name="Douglass A.P."/>
            <person name="Hanson S.J."/>
            <person name="Klenk H.-P."/>
            <person name="Labutti K."/>
            <person name="Lapidus A."/>
            <person name="Lindquist E."/>
            <person name="Lipzen A."/>
            <person name="Meier-Kolthoff J.P."/>
            <person name="Ohm R.A."/>
            <person name="Otillar R.P."/>
            <person name="Pangilinan J."/>
            <person name="Peng Y."/>
            <person name="Rokas A."/>
            <person name="Rosa C.A."/>
            <person name="Scheuner C."/>
            <person name="Sibirny A.A."/>
            <person name="Slot J.C."/>
            <person name="Stielow J.B."/>
            <person name="Sun H."/>
            <person name="Kurtzman C.P."/>
            <person name="Blackwell M."/>
            <person name="Grigoriev I.V."/>
            <person name="Jeffries T.W."/>
        </authorList>
    </citation>
    <scope>NUCLEOTIDE SEQUENCE [LARGE SCALE GENOMIC DNA]</scope>
    <source>
        <strain evidence="7">NRRL Y-2460</strain>
    </source>
</reference>
<feature type="coiled-coil region" evidence="5">
    <location>
        <begin position="25"/>
        <end position="52"/>
    </location>
</feature>
<evidence type="ECO:0000256" key="2">
    <source>
        <dbReference type="ARBA" id="ARBA00023186"/>
    </source>
</evidence>
<evidence type="ECO:0000313" key="7">
    <source>
        <dbReference type="Proteomes" id="UP000094236"/>
    </source>
</evidence>
<proteinExistence type="inferred from homology"/>
<dbReference type="GO" id="GO:0007021">
    <property type="term" value="P:tubulin complex assembly"/>
    <property type="evidence" value="ECO:0007669"/>
    <property type="project" value="EnsemblFungi"/>
</dbReference>
<keyword evidence="5" id="KW-0175">Coiled coil</keyword>
<keyword evidence="2 4" id="KW-0143">Chaperone</keyword>
<evidence type="ECO:0000256" key="1">
    <source>
        <dbReference type="ARBA" id="ARBA00008045"/>
    </source>
</evidence>
<evidence type="ECO:0000313" key="6">
    <source>
        <dbReference type="EMBL" id="ODV97154.1"/>
    </source>
</evidence>
<dbReference type="InterPro" id="IPR002777">
    <property type="entry name" value="PFD_beta-like"/>
</dbReference>
<dbReference type="InterPro" id="IPR016661">
    <property type="entry name" value="PFDN4"/>
</dbReference>
<dbReference type="OrthoDB" id="10250441at2759"/>
<dbReference type="Gene3D" id="1.10.287.370">
    <property type="match status" value="1"/>
</dbReference>
<sequence length="129" mass="15276">MELLPEGQRNTTEVLWEDQQKINEFSKLINRKDEFESDLNSLKQEKEYLDDVSMEIELIDDEELINYKIGDTFLLLKASRVIDRLSKDNEIIDLKIEKLSNEIDITEDRLTELKHVLYAKFGNSINLER</sequence>
<dbReference type="GO" id="GO:0051082">
    <property type="term" value="F:unfolded protein binding"/>
    <property type="evidence" value="ECO:0007669"/>
    <property type="project" value="InterPro"/>
</dbReference>
<dbReference type="STRING" id="669874.A0A1E4TZI9"/>
<dbReference type="GO" id="GO:0015631">
    <property type="term" value="F:tubulin binding"/>
    <property type="evidence" value="ECO:0007669"/>
    <property type="project" value="EnsemblFungi"/>
</dbReference>
<comment type="subunit">
    <text evidence="4">Heterohexamer of two PFD-alpha type and four PFD-beta type subunits.</text>
</comment>
<dbReference type="FunFam" id="1.10.287.370:FF:000005">
    <property type="entry name" value="Prefoldin subunit 4"/>
    <property type="match status" value="1"/>
</dbReference>
<comment type="similarity">
    <text evidence="1 4">Belongs to the prefoldin subunit beta family.</text>
</comment>
<keyword evidence="7" id="KW-1185">Reference proteome</keyword>
<dbReference type="EMBL" id="KV454012">
    <property type="protein sequence ID" value="ODV97154.1"/>
    <property type="molecule type" value="Genomic_DNA"/>
</dbReference>
<dbReference type="GO" id="GO:0016272">
    <property type="term" value="C:prefoldin complex"/>
    <property type="evidence" value="ECO:0007669"/>
    <property type="project" value="UniProtKB-UniRule"/>
</dbReference>
<name>A0A1E4TZI9_PACTA</name>
<evidence type="ECO:0000256" key="3">
    <source>
        <dbReference type="ARBA" id="ARBA00024667"/>
    </source>
</evidence>
<dbReference type="PANTHER" id="PTHR21100">
    <property type="entry name" value="PREFOLDIN SUBUNIT 4"/>
    <property type="match status" value="1"/>
</dbReference>
<comment type="function">
    <text evidence="3 4">Binds specifically to cytosolic chaperonin (c-CPN) and transfers target proteins to it. Binds to nascent polypeptide chain and promotes folding in an environment in which there are many competing pathways for nonnative proteins.</text>
</comment>
<dbReference type="Pfam" id="PF01920">
    <property type="entry name" value="Prefoldin_2"/>
    <property type="match status" value="1"/>
</dbReference>